<reference evidence="6" key="1">
    <citation type="submission" date="2018-09" db="EMBL/GenBank/DDBJ databases">
        <title>The complete genome of Acinetobacter sp. strain WCHAc010005.</title>
        <authorList>
            <person name="Hu Y."/>
            <person name="Long H."/>
            <person name="Feng Y."/>
            <person name="Zong Z."/>
        </authorList>
    </citation>
    <scope>NUCLEOTIDE SEQUENCE [LARGE SCALE GENOMIC DNA]</scope>
    <source>
        <strain evidence="6">WCHAc010005</strain>
    </source>
</reference>
<evidence type="ECO:0000259" key="4">
    <source>
        <dbReference type="Pfam" id="PF08241"/>
    </source>
</evidence>
<evidence type="ECO:0000313" key="6">
    <source>
        <dbReference type="Proteomes" id="UP000263753"/>
    </source>
</evidence>
<comment type="similarity">
    <text evidence="1">Belongs to the methyltransferase superfamily.</text>
</comment>
<gene>
    <name evidence="5" type="ORF">CDG60_02825</name>
</gene>
<dbReference type="SUPFAM" id="SSF53335">
    <property type="entry name" value="S-adenosyl-L-methionine-dependent methyltransferases"/>
    <property type="match status" value="1"/>
</dbReference>
<dbReference type="InterPro" id="IPR051052">
    <property type="entry name" value="Diverse_substrate_MTase"/>
</dbReference>
<accession>A0A3B7LS35</accession>
<organism evidence="5 6">
    <name type="scientific">Acinetobacter chinensis</name>
    <dbReference type="NCBI Taxonomy" id="2004650"/>
    <lineage>
        <taxon>Bacteria</taxon>
        <taxon>Pseudomonadati</taxon>
        <taxon>Pseudomonadota</taxon>
        <taxon>Gammaproteobacteria</taxon>
        <taxon>Moraxellales</taxon>
        <taxon>Moraxellaceae</taxon>
        <taxon>Acinetobacter</taxon>
    </lineage>
</organism>
<dbReference type="Pfam" id="PF08241">
    <property type="entry name" value="Methyltransf_11"/>
    <property type="match status" value="1"/>
</dbReference>
<dbReference type="Proteomes" id="UP000263753">
    <property type="component" value="Chromosome"/>
</dbReference>
<dbReference type="Gene3D" id="3.40.50.150">
    <property type="entry name" value="Vaccinia Virus protein VP39"/>
    <property type="match status" value="1"/>
</dbReference>
<feature type="domain" description="Methyltransferase type 11" evidence="4">
    <location>
        <begin position="62"/>
        <end position="150"/>
    </location>
</feature>
<dbReference type="GO" id="GO:0008757">
    <property type="term" value="F:S-adenosylmethionine-dependent methyltransferase activity"/>
    <property type="evidence" value="ECO:0007669"/>
    <property type="project" value="InterPro"/>
</dbReference>
<dbReference type="GO" id="GO:0032259">
    <property type="term" value="P:methylation"/>
    <property type="evidence" value="ECO:0007669"/>
    <property type="project" value="UniProtKB-KW"/>
</dbReference>
<evidence type="ECO:0000256" key="2">
    <source>
        <dbReference type="ARBA" id="ARBA00022603"/>
    </source>
</evidence>
<proteinExistence type="inferred from homology"/>
<dbReference type="KEGG" id="achi:CDG60_02825"/>
<sequence>MLFYRCPGDKKAQNMTQSLHPAAQKGFSSAAELYQQARPGYPQDIVSWLKDQLHLNKNSSVVDLGAGTGKFLSSLQQITTQITAVEPVAEMLTQLKQAFPDVNTLQAFSNDLPLASGTIDAVVCAQSFHWFASMDTLTEIHRILKSKGQLGLIWNQRDTRVDWVQALAELIAPMEQDTPRFHSGLWQNVFSDQTLFHAEPLHQFEHHQTGTVEQVVSKRLLSTSFIAAMPQEQQSQLKAQFEDIVFQHCGKRPQDEISFPYVTYAYNFTKID</sequence>
<dbReference type="AlphaFoldDB" id="A0A3B7LS35"/>
<dbReference type="PANTHER" id="PTHR44942">
    <property type="entry name" value="METHYLTRANSF_11 DOMAIN-CONTAINING PROTEIN"/>
    <property type="match status" value="1"/>
</dbReference>
<dbReference type="CDD" id="cd02440">
    <property type="entry name" value="AdoMet_MTases"/>
    <property type="match status" value="1"/>
</dbReference>
<evidence type="ECO:0000313" key="5">
    <source>
        <dbReference type="EMBL" id="AXY55622.1"/>
    </source>
</evidence>
<dbReference type="InterPro" id="IPR013216">
    <property type="entry name" value="Methyltransf_11"/>
</dbReference>
<dbReference type="PANTHER" id="PTHR44942:SF4">
    <property type="entry name" value="METHYLTRANSFERASE TYPE 11 DOMAIN-CONTAINING PROTEIN"/>
    <property type="match status" value="1"/>
</dbReference>
<evidence type="ECO:0000256" key="3">
    <source>
        <dbReference type="ARBA" id="ARBA00022679"/>
    </source>
</evidence>
<dbReference type="EMBL" id="CP032134">
    <property type="protein sequence ID" value="AXY55622.1"/>
    <property type="molecule type" value="Genomic_DNA"/>
</dbReference>
<evidence type="ECO:0000256" key="1">
    <source>
        <dbReference type="ARBA" id="ARBA00008361"/>
    </source>
</evidence>
<name>A0A3B7LS35_9GAMM</name>
<dbReference type="InterPro" id="IPR029063">
    <property type="entry name" value="SAM-dependent_MTases_sf"/>
</dbReference>
<keyword evidence="2 5" id="KW-0489">Methyltransferase</keyword>
<keyword evidence="3 5" id="KW-0808">Transferase</keyword>
<protein>
    <submittedName>
        <fullName evidence="5">Class I SAM-dependent methyltransferase</fullName>
    </submittedName>
</protein>